<comment type="catalytic activity">
    <reaction evidence="8">
        <text>3',3'-cUAMP + H2O = U[3'-5']pAp[3'] + H(+)</text>
        <dbReference type="Rhea" id="RHEA:72835"/>
        <dbReference type="ChEBI" id="CHEBI:15377"/>
        <dbReference type="ChEBI" id="CHEBI:15378"/>
        <dbReference type="ChEBI" id="CHEBI:143809"/>
        <dbReference type="ChEBI" id="CHEBI:192498"/>
    </reaction>
    <physiologicalReaction direction="left-to-right" evidence="8">
        <dbReference type="Rhea" id="RHEA:72836"/>
    </physiologicalReaction>
</comment>
<dbReference type="InterPro" id="IPR056175">
    <property type="entry name" value="Acb1-like_C"/>
</dbReference>
<comment type="catalytic activity">
    <reaction evidence="2">
        <text>3',3',3'-cAAG + H2O = G[3'-5']pA[3'-5']pAp[3'] + H(+)</text>
        <dbReference type="Rhea" id="RHEA:72863"/>
        <dbReference type="ChEBI" id="CHEBI:15377"/>
        <dbReference type="ChEBI" id="CHEBI:15378"/>
        <dbReference type="ChEBI" id="CHEBI:143810"/>
        <dbReference type="ChEBI" id="CHEBI:192532"/>
    </reaction>
    <physiologicalReaction direction="left-to-right" evidence="2">
        <dbReference type="Rhea" id="RHEA:72864"/>
    </physiologicalReaction>
</comment>
<dbReference type="GO" id="GO:0016787">
    <property type="term" value="F:hydrolase activity"/>
    <property type="evidence" value="ECO:0007669"/>
    <property type="project" value="UniProtKB-KW"/>
</dbReference>
<evidence type="ECO:0000256" key="2">
    <source>
        <dbReference type="ARBA" id="ARBA00034233"/>
    </source>
</evidence>
<evidence type="ECO:0000259" key="10">
    <source>
        <dbReference type="Pfam" id="PF23474"/>
    </source>
</evidence>
<dbReference type="OrthoDB" id="2019396at2"/>
<dbReference type="EMBL" id="JPQU01000109">
    <property type="protein sequence ID" value="KFE50135.1"/>
    <property type="molecule type" value="Genomic_DNA"/>
</dbReference>
<dbReference type="InterPro" id="IPR024459">
    <property type="entry name" value="Acb1-like_N"/>
</dbReference>
<dbReference type="Pfam" id="PF23474">
    <property type="entry name" value="Acb1"/>
    <property type="match status" value="1"/>
</dbReference>
<evidence type="ECO:0000313" key="11">
    <source>
        <dbReference type="EMBL" id="KFE50135.1"/>
    </source>
</evidence>
<name>A0A085V3X2_PSESX</name>
<dbReference type="Proteomes" id="UP000028631">
    <property type="component" value="Unassembled WGS sequence"/>
</dbReference>
<evidence type="ECO:0000256" key="8">
    <source>
        <dbReference type="ARBA" id="ARBA00048123"/>
    </source>
</evidence>
<dbReference type="AlphaFoldDB" id="A0A085V3X2"/>
<evidence type="ECO:0000259" key="9">
    <source>
        <dbReference type="Pfam" id="PF06381"/>
    </source>
</evidence>
<organism evidence="11 12">
    <name type="scientific">Pseudomonas syringae</name>
    <dbReference type="NCBI Taxonomy" id="317"/>
    <lineage>
        <taxon>Bacteria</taxon>
        <taxon>Pseudomonadati</taxon>
        <taxon>Pseudomonadota</taxon>
        <taxon>Gammaproteobacteria</taxon>
        <taxon>Pseudomonadales</taxon>
        <taxon>Pseudomonadaceae</taxon>
        <taxon>Pseudomonas</taxon>
    </lineage>
</organism>
<keyword evidence="1" id="KW-0378">Hydrolase</keyword>
<evidence type="ECO:0000313" key="12">
    <source>
        <dbReference type="Proteomes" id="UP000028631"/>
    </source>
</evidence>
<evidence type="ECO:0000256" key="3">
    <source>
        <dbReference type="ARBA" id="ARBA00034240"/>
    </source>
</evidence>
<evidence type="ECO:0000256" key="7">
    <source>
        <dbReference type="ARBA" id="ARBA00034343"/>
    </source>
</evidence>
<dbReference type="Pfam" id="PF06381">
    <property type="entry name" value="Phage_portal_3"/>
    <property type="match status" value="1"/>
</dbReference>
<proteinExistence type="inferred from homology"/>
<dbReference type="RefSeq" id="WP_050508103.1">
    <property type="nucleotide sequence ID" value="NZ_JPQU01000109.1"/>
</dbReference>
<protein>
    <recommendedName>
        <fullName evidence="7">Anti-CBASS protein Acb1</fullName>
    </recommendedName>
</protein>
<feature type="domain" description="Anti-CBASS protein Acb1-like C-terminal" evidence="10">
    <location>
        <begin position="448"/>
        <end position="595"/>
    </location>
</feature>
<comment type="caution">
    <text evidence="11">The sequence shown here is derived from an EMBL/GenBank/DDBJ whole genome shotgun (WGS) entry which is preliminary data.</text>
</comment>
<evidence type="ECO:0000256" key="1">
    <source>
        <dbReference type="ARBA" id="ARBA00022801"/>
    </source>
</evidence>
<evidence type="ECO:0000256" key="6">
    <source>
        <dbReference type="ARBA" id="ARBA00034316"/>
    </source>
</evidence>
<feature type="domain" description="Anti-CBASS protein Acb1-like N-terminal" evidence="9">
    <location>
        <begin position="39"/>
        <end position="385"/>
    </location>
</feature>
<comment type="catalytic activity">
    <reaction evidence="3">
        <text>3',3',3'-c-tri-AMP + H2O = A[3'-5']pA[3'-5']pAp[3'] + H(+)</text>
        <dbReference type="Rhea" id="RHEA:72859"/>
        <dbReference type="ChEBI" id="CHEBI:15377"/>
        <dbReference type="ChEBI" id="CHEBI:15378"/>
        <dbReference type="ChEBI" id="CHEBI:192523"/>
        <dbReference type="ChEBI" id="CHEBI:192530"/>
    </reaction>
    <physiologicalReaction direction="left-to-right" evidence="3">
        <dbReference type="Rhea" id="RHEA:72860"/>
    </physiologicalReaction>
</comment>
<sequence length="600" mass="65623">MSVFTYIKDSLMNLTAGLGTDRDKAAHSSYGTPLMDDKQLINAYRGSWAARKGVTIPAIDACRNWRSWQADNKQIELIEAEEIRLDVNGKILEALIKARLFGGAAVFIGTGDKDTHMPIRPDAIAKGGVKYLTVMTRRQLSATEVEQDPQSPRFGKPKAYRLPGSMMEIHPSRLVIFVGAEHPDPELADGLQFGWGDSVLLTAMSAVKHYDETMANVVSLVYEAKIDVINIPNLMTGLQDKNYERLLLERLRLAAIAKGINGTLILDSQETHSSKSASFATLPDVIAKTEQGVAGAFDVPGSRMFGTSSGGLNSNGEENTRNYYDNVASRQKLEIKPAMSVLDECLIRSALGGRPPEIHYSWAPLWQPTAKERADIGKTTADTIKTLSDTKLFHSDALSQSAANLLVEMSILPGLEAALEEFGTEAQEEEGEEGGLPNRKALADAAPRSLYVSRKVTNGAEIVAWAKSQGFTSTLPADDLHVTIAYSRNPVDWMKVGDCWAGDSKGLVKVAPGGARLLDKFGEGAVVLLFNSSELAWRHMSIIEAGASWDWPEYQPHITFTYEPGSVDLSKVDPYRGAIEFGPEIFEELNTDWKSSIQES</sequence>
<dbReference type="InterPro" id="IPR006445">
    <property type="entry name" value="Phage-assoc_HI1409"/>
</dbReference>
<reference evidence="11 12" key="1">
    <citation type="submission" date="2014-07" db="EMBL/GenBank/DDBJ databases">
        <title>Draft Genome Sequences of Environmental Pseudomonas syringae strains.</title>
        <authorList>
            <person name="Baltrus D.A."/>
            <person name="Berge O."/>
            <person name="Morris C."/>
        </authorList>
    </citation>
    <scope>NUCLEOTIDE SEQUENCE [LARGE SCALE GENOMIC DNA]</scope>
    <source>
        <strain evidence="11 12">GAW0119</strain>
    </source>
</reference>
<keyword evidence="12" id="KW-1185">Reference proteome</keyword>
<dbReference type="NCBIfam" id="TIGR01555">
    <property type="entry name" value="phge_rel_HI1409"/>
    <property type="match status" value="1"/>
</dbReference>
<accession>A0A085V3X2</accession>
<dbReference type="PATRIC" id="fig|317.175.peg.5424"/>
<evidence type="ECO:0000256" key="5">
    <source>
        <dbReference type="ARBA" id="ARBA00034283"/>
    </source>
</evidence>
<gene>
    <name evidence="11" type="ORF">IV01_26035</name>
</gene>
<evidence type="ECO:0000256" key="4">
    <source>
        <dbReference type="ARBA" id="ARBA00034244"/>
    </source>
</evidence>
<comment type="similarity">
    <text evidence="6">Belongs to the anti-CBASS protein Acb1 family.</text>
</comment>
<comment type="catalytic activity">
    <reaction evidence="4">
        <text>3',3',3'-cAAG + H2O = A[3'-5']pG[3'-5']pAp[3'] + H(+)</text>
        <dbReference type="Rhea" id="RHEA:72867"/>
        <dbReference type="ChEBI" id="CHEBI:15377"/>
        <dbReference type="ChEBI" id="CHEBI:15378"/>
        <dbReference type="ChEBI" id="CHEBI:143810"/>
        <dbReference type="ChEBI" id="CHEBI:192533"/>
    </reaction>
    <physiologicalReaction direction="left-to-right" evidence="4">
        <dbReference type="Rhea" id="RHEA:72868"/>
    </physiologicalReaction>
</comment>
<comment type="catalytic activity">
    <reaction evidence="5">
        <text>3',3'-cGAMP + H2O = G[3'-5']pAp[3'] + H(+)</text>
        <dbReference type="Rhea" id="RHEA:72831"/>
        <dbReference type="ChEBI" id="CHEBI:15377"/>
        <dbReference type="ChEBI" id="CHEBI:15378"/>
        <dbReference type="ChEBI" id="CHEBI:71501"/>
        <dbReference type="ChEBI" id="CHEBI:192497"/>
    </reaction>
    <physiologicalReaction direction="left-to-right" evidence="5">
        <dbReference type="Rhea" id="RHEA:72832"/>
    </physiologicalReaction>
</comment>